<dbReference type="GO" id="GO:0030020">
    <property type="term" value="F:extracellular matrix structural constituent conferring tensile strength"/>
    <property type="evidence" value="ECO:0007669"/>
    <property type="project" value="TreeGrafter"/>
</dbReference>
<proteinExistence type="predicted"/>
<dbReference type="GO" id="GO:0005604">
    <property type="term" value="C:basement membrane"/>
    <property type="evidence" value="ECO:0007669"/>
    <property type="project" value="UniProtKB-SubCell"/>
</dbReference>
<feature type="region of interest" description="Disordered" evidence="8">
    <location>
        <begin position="982"/>
        <end position="1001"/>
    </location>
</feature>
<feature type="region of interest" description="Disordered" evidence="8">
    <location>
        <begin position="1069"/>
        <end position="1096"/>
    </location>
</feature>
<feature type="compositionally biased region" description="Basic and acidic residues" evidence="8">
    <location>
        <begin position="157"/>
        <end position="180"/>
    </location>
</feature>
<feature type="compositionally biased region" description="Polar residues" evidence="8">
    <location>
        <begin position="62"/>
        <end position="72"/>
    </location>
</feature>
<feature type="region of interest" description="Disordered" evidence="8">
    <location>
        <begin position="305"/>
        <end position="373"/>
    </location>
</feature>
<feature type="region of interest" description="Disordered" evidence="8">
    <location>
        <begin position="156"/>
        <end position="255"/>
    </location>
</feature>
<evidence type="ECO:0000313" key="11">
    <source>
        <dbReference type="WBParaSite" id="maker-unitig_41751-snap-gene-0.1-mRNA-1"/>
    </source>
</evidence>
<evidence type="ECO:0000256" key="6">
    <source>
        <dbReference type="ARBA" id="ARBA00023119"/>
    </source>
</evidence>
<evidence type="ECO:0000256" key="4">
    <source>
        <dbReference type="ARBA" id="ARBA00022737"/>
    </source>
</evidence>
<dbReference type="SUPFAM" id="SSF56436">
    <property type="entry name" value="C-type lectin-like"/>
    <property type="match status" value="2"/>
</dbReference>
<feature type="compositionally biased region" description="Basic and acidic residues" evidence="8">
    <location>
        <begin position="726"/>
        <end position="739"/>
    </location>
</feature>
<feature type="domain" description="Collagen IV NC1" evidence="9">
    <location>
        <begin position="395"/>
        <end position="500"/>
    </location>
</feature>
<evidence type="ECO:0000259" key="9">
    <source>
        <dbReference type="SMART" id="SM00111"/>
    </source>
</evidence>
<evidence type="ECO:0000313" key="10">
    <source>
        <dbReference type="Proteomes" id="UP000095280"/>
    </source>
</evidence>
<keyword evidence="4" id="KW-0677">Repeat</keyword>
<organism evidence="10 11">
    <name type="scientific">Macrostomum lignano</name>
    <dbReference type="NCBI Taxonomy" id="282301"/>
    <lineage>
        <taxon>Eukaryota</taxon>
        <taxon>Metazoa</taxon>
        <taxon>Spiralia</taxon>
        <taxon>Lophotrochozoa</taxon>
        <taxon>Platyhelminthes</taxon>
        <taxon>Rhabditophora</taxon>
        <taxon>Macrostomorpha</taxon>
        <taxon>Macrostomida</taxon>
        <taxon>Macrostomidae</taxon>
        <taxon>Macrostomum</taxon>
    </lineage>
</organism>
<keyword evidence="3" id="KW-0272">Extracellular matrix</keyword>
<dbReference type="InterPro" id="IPR016187">
    <property type="entry name" value="CTDL_fold"/>
</dbReference>
<evidence type="ECO:0000256" key="8">
    <source>
        <dbReference type="SAM" id="MobiDB-lite"/>
    </source>
</evidence>
<dbReference type="Pfam" id="PF01413">
    <property type="entry name" value="C4"/>
    <property type="match status" value="2"/>
</dbReference>
<feature type="region of interest" description="Disordered" evidence="8">
    <location>
        <begin position="1"/>
        <end position="73"/>
    </location>
</feature>
<dbReference type="GO" id="GO:0005615">
    <property type="term" value="C:extracellular space"/>
    <property type="evidence" value="ECO:0007669"/>
    <property type="project" value="TreeGrafter"/>
</dbReference>
<dbReference type="Gene3D" id="2.170.240.10">
    <property type="entry name" value="Collagen IV, non-collagenous"/>
    <property type="match status" value="1"/>
</dbReference>
<name>A0A1I8FP47_9PLAT</name>
<evidence type="ECO:0000256" key="3">
    <source>
        <dbReference type="ARBA" id="ARBA00022530"/>
    </source>
</evidence>
<keyword evidence="5" id="KW-0084">Basement membrane</keyword>
<dbReference type="GO" id="GO:0005581">
    <property type="term" value="C:collagen trimer"/>
    <property type="evidence" value="ECO:0007669"/>
    <property type="project" value="UniProtKB-KW"/>
</dbReference>
<dbReference type="SMART" id="SM00111">
    <property type="entry name" value="C4"/>
    <property type="match status" value="1"/>
</dbReference>
<dbReference type="InterPro" id="IPR001442">
    <property type="entry name" value="Collagen_IV_NC"/>
</dbReference>
<keyword evidence="6" id="KW-0176">Collagen</keyword>
<dbReference type="PANTHER" id="PTHR24023">
    <property type="entry name" value="COLLAGEN ALPHA"/>
    <property type="match status" value="1"/>
</dbReference>
<feature type="compositionally biased region" description="Basic and acidic residues" evidence="8">
    <location>
        <begin position="1076"/>
        <end position="1087"/>
    </location>
</feature>
<evidence type="ECO:0000256" key="7">
    <source>
        <dbReference type="ARBA" id="ARBA00023157"/>
    </source>
</evidence>
<dbReference type="WBParaSite" id="maker-unitig_41751-snap-gene-0.1-mRNA-1">
    <property type="protein sequence ID" value="maker-unitig_41751-snap-gene-0.1-mRNA-1"/>
    <property type="gene ID" value="maker-unitig_41751-snap-gene-0.1"/>
</dbReference>
<comment type="subcellular location">
    <subcellularLocation>
        <location evidence="1">Secreted</location>
        <location evidence="1">Extracellular space</location>
        <location evidence="1">Extracellular matrix</location>
        <location evidence="1">Basement membrane</location>
    </subcellularLocation>
</comment>
<keyword evidence="2" id="KW-0964">Secreted</keyword>
<dbReference type="InterPro" id="IPR050149">
    <property type="entry name" value="Collagen_superfamily"/>
</dbReference>
<dbReference type="PANTHER" id="PTHR24023:SF1083">
    <property type="entry name" value="MACROPHAGE RECEPTOR MARCO"/>
    <property type="match status" value="1"/>
</dbReference>
<dbReference type="AlphaFoldDB" id="A0A1I8FP47"/>
<evidence type="ECO:0000256" key="5">
    <source>
        <dbReference type="ARBA" id="ARBA00022869"/>
    </source>
</evidence>
<evidence type="ECO:0000256" key="2">
    <source>
        <dbReference type="ARBA" id="ARBA00022525"/>
    </source>
</evidence>
<dbReference type="GO" id="GO:0030198">
    <property type="term" value="P:extracellular matrix organization"/>
    <property type="evidence" value="ECO:0007669"/>
    <property type="project" value="TreeGrafter"/>
</dbReference>
<keyword evidence="10" id="KW-1185">Reference proteome</keyword>
<feature type="compositionally biased region" description="Basic and acidic residues" evidence="8">
    <location>
        <begin position="1"/>
        <end position="18"/>
    </location>
</feature>
<dbReference type="InterPro" id="IPR036954">
    <property type="entry name" value="Collagen_IV_NC_sf"/>
</dbReference>
<feature type="compositionally biased region" description="Basic and acidic residues" evidence="8">
    <location>
        <begin position="206"/>
        <end position="220"/>
    </location>
</feature>
<keyword evidence="7" id="KW-1015">Disulfide bond</keyword>
<evidence type="ECO:0000256" key="1">
    <source>
        <dbReference type="ARBA" id="ARBA00004302"/>
    </source>
</evidence>
<feature type="compositionally biased region" description="Low complexity" evidence="8">
    <location>
        <begin position="305"/>
        <end position="318"/>
    </location>
</feature>
<feature type="region of interest" description="Disordered" evidence="8">
    <location>
        <begin position="713"/>
        <end position="743"/>
    </location>
</feature>
<sequence length="1096" mass="119024">MATAWRTRDQRDSRPVGRERRKGHCARAGGRSEDLGDIGPQGPTGDTGARGPVGDRGPVVSQEESTAATATSVEKARLAAKALKGLKGQIGEASERVRKALAATMDRQVGDKGFTGDSGDIGDKGDRGQLGDVNTVYVKGATAARARSVTRAIWGDRGQKGRDGDAKLGTDGRKEIKAELGDTGPKGVKGKAGEDALKGPAKATRARLERKGNVGLEGDKGITGVEGSSSGPLGKQGRKGAVGPDGRVGAKGELGERGAKGVAGFKGRQRADWAHAARVAKSATGAATVTKERGDSVTAASARLARLARKAPGSAGSRGSRRPRRREGSARTTGPKGDLGEAGPIGDKGPPGPKGQQGDHGDDGGDNGSKGEPAATVTAVRRVATCGATCSRCNSQRTDVPGCPSGTQRPLGRLLVIMSVFSNSYTKVYDLGSPGSCLRRFNVMPFSLCENSQELPQRPEEQPVLLAEHGRLRYHGDGNGLGHLQEHVQYISRCAVCYSPSKVYAFHNYTNTRPNCPSGWRSLWDGHSLLTFGPPQTPGDSVQPLPRQGSCLRFKKNMFMRMPRRGQLAATSKTFNTLWLRAHGDRGTRAESETFTYGERHWPNSQGIKLPYAVNFLVRSAEFCRNPQACRQSCPLATFHRAGRIVSDVDSESLRQRAASIDSFRQPIVIRLPSFIRDTPTTSRPPIGSRDHPAVRRLRKPFLFTHGRCQPVQPAKSFRRKRPRVRRGEHSGEHPDSQRPDASLLSLLNPNLERNDFGFNGSYFPAGSKAHGHGKVVCAPSYSNIYMGYWEAARTWLAGQPQKPALWLPTEVAFLDHRLLGPRGRDVKRLATKVYFKADRQPNAHSPYARRCSGWPISTQRALGCFQVWCRHQGYNRRFLRTIKYEMLTELGFYPYETVGIRLGMQPDPAVQVLPDTHQVHLRLPARISSHDSPAHHAVSGSTATPPTPSIRVYLPCSAAGGRTHTVYIRVRSATSIRADARRTSGDIRHSPVTPRWPRTFTSDGHSLADFGFTGIWSRDGTGPRANERRQRYDAKLIEVLKTRAPHGRQLRLPARAGCITRPSRLIPAPLVRGSDAPRGRGEDRVPPLRGPVLPS</sequence>
<protein>
    <submittedName>
        <fullName evidence="11">Collagen IV NC1 domain-containing protein</fullName>
    </submittedName>
</protein>
<accession>A0A1I8FP47</accession>
<dbReference type="Proteomes" id="UP000095280">
    <property type="component" value="Unplaced"/>
</dbReference>
<reference evidence="11" key="1">
    <citation type="submission" date="2016-11" db="UniProtKB">
        <authorList>
            <consortium name="WormBaseParasite"/>
        </authorList>
    </citation>
    <scope>IDENTIFICATION</scope>
</reference>